<sequence>SNATAIMANANVNGNSNIELPCDENTKLLANERAHIANNTNCVSRGLKLDNNQKNLEQNHYRNGIGGGGSLDGGGDTDGDADSGGGGSTTGGGGGGCLKHYDSGVNHALENGDSDESKGNFKKGGKLSKVGTKNVTLKRVSFGSSKGSMVETLVFETPTPLPEHAEREFGFPADTVTSSTISSGVVGGKYYNNNIINHSNHNNNSCLDDSGIEMQEELERSKVRVTFFQSSKPQQISPPDSHIHFRDSNLPLLSDSYIATDGSTISDDTMTATTATQPSYDRQISAESGWDNPFRPGGDLSREADEIVNLIKG</sequence>
<dbReference type="AlphaFoldDB" id="A0A0K8TQT0"/>
<feature type="non-terminal residue" evidence="2">
    <location>
        <position position="313"/>
    </location>
</feature>
<dbReference type="EMBL" id="GDAI01001087">
    <property type="protein sequence ID" value="JAI16516.1"/>
    <property type="molecule type" value="mRNA"/>
</dbReference>
<evidence type="ECO:0000313" key="2">
    <source>
        <dbReference type="EMBL" id="JAI16516.1"/>
    </source>
</evidence>
<feature type="compositionally biased region" description="Gly residues" evidence="1">
    <location>
        <begin position="64"/>
        <end position="74"/>
    </location>
</feature>
<feature type="region of interest" description="Disordered" evidence="1">
    <location>
        <begin position="108"/>
        <end position="128"/>
    </location>
</feature>
<protein>
    <submittedName>
        <fullName evidence="2">Hipothetical protein</fullName>
    </submittedName>
</protein>
<reference evidence="2" key="1">
    <citation type="journal article" date="2015" name="Insect Biochem. Mol. Biol.">
        <title>An insight into the sialome of the horse fly, Tabanus bromius.</title>
        <authorList>
            <person name="Ribeiro J.M."/>
            <person name="Kazimirova M."/>
            <person name="Takac P."/>
            <person name="Andersen J.F."/>
            <person name="Francischetti I.M."/>
        </authorList>
    </citation>
    <scope>NUCLEOTIDE SEQUENCE</scope>
</reference>
<evidence type="ECO:0000256" key="1">
    <source>
        <dbReference type="SAM" id="MobiDB-lite"/>
    </source>
</evidence>
<feature type="region of interest" description="Disordered" evidence="1">
    <location>
        <begin position="58"/>
        <end position="91"/>
    </location>
</feature>
<accession>A0A0K8TQT0</accession>
<name>A0A0K8TQT0_TABBR</name>
<organism evidence="2">
    <name type="scientific">Tabanus bromius</name>
    <name type="common">Band-eyed brown horse fly</name>
    <dbReference type="NCBI Taxonomy" id="304241"/>
    <lineage>
        <taxon>Eukaryota</taxon>
        <taxon>Metazoa</taxon>
        <taxon>Ecdysozoa</taxon>
        <taxon>Arthropoda</taxon>
        <taxon>Hexapoda</taxon>
        <taxon>Insecta</taxon>
        <taxon>Pterygota</taxon>
        <taxon>Neoptera</taxon>
        <taxon>Endopterygota</taxon>
        <taxon>Diptera</taxon>
        <taxon>Brachycera</taxon>
        <taxon>Tabanomorpha</taxon>
        <taxon>Tabanoidea</taxon>
        <taxon>Tabanidae</taxon>
        <taxon>Tabanus</taxon>
    </lineage>
</organism>
<feature type="non-terminal residue" evidence="2">
    <location>
        <position position="1"/>
    </location>
</feature>
<feature type="compositionally biased region" description="Gly residues" evidence="1">
    <location>
        <begin position="82"/>
        <end position="91"/>
    </location>
</feature>
<proteinExistence type="evidence at transcript level"/>